<organism evidence="2 3">
    <name type="scientific">Sedimenticola selenatireducens</name>
    <dbReference type="NCBI Taxonomy" id="191960"/>
    <lineage>
        <taxon>Bacteria</taxon>
        <taxon>Pseudomonadati</taxon>
        <taxon>Pseudomonadota</taxon>
        <taxon>Gammaproteobacteria</taxon>
        <taxon>Chromatiales</taxon>
        <taxon>Sedimenticolaceae</taxon>
        <taxon>Sedimenticola</taxon>
    </lineage>
</organism>
<dbReference type="NCBIfam" id="TIGR03071">
    <property type="entry name" value="couple_hipA"/>
    <property type="match status" value="1"/>
</dbReference>
<comment type="caution">
    <text evidence="2">The sequence shown here is derived from an EMBL/GenBank/DDBJ whole genome shotgun (WGS) entry which is preliminary data.</text>
</comment>
<dbReference type="AlphaFoldDB" id="A0A2N6CTF9"/>
<dbReference type="Proteomes" id="UP000235015">
    <property type="component" value="Unassembled WGS sequence"/>
</dbReference>
<dbReference type="InterPro" id="IPR017508">
    <property type="entry name" value="HipA_N1"/>
</dbReference>
<accession>A0A2N6CTF9</accession>
<sequence>MNGIQVGELTKSATGALAFTYSLNWLETKGARPVSLSMRLRRQPYIGEVVFNYFDNLLPDNPLIRERIQARFEAVTSLPFDMLAAIGMGRVGALQIIPSDESPPDVRCIKGAPPTDGQFVRLLNNYRNAPLGMNAENGDDSRISVERA</sequence>
<dbReference type="Pfam" id="PF13657">
    <property type="entry name" value="Couple_hipA"/>
    <property type="match status" value="1"/>
</dbReference>
<protein>
    <recommendedName>
        <fullName evidence="1">HipA N-terminal subdomain 1 domain-containing protein</fullName>
    </recommendedName>
</protein>
<dbReference type="EMBL" id="PKUN01000025">
    <property type="protein sequence ID" value="PLX60400.1"/>
    <property type="molecule type" value="Genomic_DNA"/>
</dbReference>
<name>A0A2N6CTF9_9GAMM</name>
<dbReference type="STRING" id="1111735.GCA_000428045_02564"/>
<feature type="domain" description="HipA N-terminal subdomain 1" evidence="1">
    <location>
        <begin position="1"/>
        <end position="96"/>
    </location>
</feature>
<gene>
    <name evidence="2" type="ORF">C0630_16390</name>
</gene>
<evidence type="ECO:0000313" key="3">
    <source>
        <dbReference type="Proteomes" id="UP000235015"/>
    </source>
</evidence>
<evidence type="ECO:0000313" key="2">
    <source>
        <dbReference type="EMBL" id="PLX60400.1"/>
    </source>
</evidence>
<evidence type="ECO:0000259" key="1">
    <source>
        <dbReference type="Pfam" id="PF13657"/>
    </source>
</evidence>
<proteinExistence type="predicted"/>
<reference evidence="2 3" key="1">
    <citation type="submission" date="2017-11" db="EMBL/GenBank/DDBJ databases">
        <title>Genome-resolved metagenomics identifies genetic mobility, metabolic interactions, and unexpected diversity in perchlorate-reducing communities.</title>
        <authorList>
            <person name="Barnum T.P."/>
            <person name="Figueroa I.A."/>
            <person name="Carlstrom C.I."/>
            <person name="Lucas L.N."/>
            <person name="Engelbrektson A.L."/>
            <person name="Coates J.D."/>
        </authorList>
    </citation>
    <scope>NUCLEOTIDE SEQUENCE [LARGE SCALE GENOMIC DNA]</scope>
    <source>
        <strain evidence="2">BM301</strain>
    </source>
</reference>